<gene>
    <name evidence="1" type="ORF">A8950_2058</name>
</gene>
<evidence type="ECO:0000313" key="1">
    <source>
        <dbReference type="EMBL" id="TDQ82236.1"/>
    </source>
</evidence>
<name>A0A4R6WR06_9PROT</name>
<dbReference type="EMBL" id="SNYW01000008">
    <property type="protein sequence ID" value="TDQ82236.1"/>
    <property type="molecule type" value="Genomic_DNA"/>
</dbReference>
<evidence type="ECO:0000313" key="2">
    <source>
        <dbReference type="Proteomes" id="UP000295783"/>
    </source>
</evidence>
<evidence type="ECO:0008006" key="3">
    <source>
        <dbReference type="Google" id="ProtNLM"/>
    </source>
</evidence>
<dbReference type="Proteomes" id="UP000295783">
    <property type="component" value="Unassembled WGS sequence"/>
</dbReference>
<reference evidence="1 2" key="1">
    <citation type="submission" date="2019-03" db="EMBL/GenBank/DDBJ databases">
        <title>Genomic Encyclopedia of Type Strains, Phase III (KMG-III): the genomes of soil and plant-associated and newly described type strains.</title>
        <authorList>
            <person name="Whitman W."/>
        </authorList>
    </citation>
    <scope>NUCLEOTIDE SEQUENCE [LARGE SCALE GENOMIC DNA]</scope>
    <source>
        <strain evidence="1 2">CGMCC 1.7660</strain>
    </source>
</reference>
<accession>A0A4R6WR06</accession>
<proteinExistence type="predicted"/>
<dbReference type="OrthoDB" id="7667044at2"/>
<dbReference type="AlphaFoldDB" id="A0A4R6WR06"/>
<organism evidence="1 2">
    <name type="scientific">Dongia mobilis</name>
    <dbReference type="NCBI Taxonomy" id="578943"/>
    <lineage>
        <taxon>Bacteria</taxon>
        <taxon>Pseudomonadati</taxon>
        <taxon>Pseudomonadota</taxon>
        <taxon>Alphaproteobacteria</taxon>
        <taxon>Rhodospirillales</taxon>
        <taxon>Dongiaceae</taxon>
        <taxon>Dongia</taxon>
    </lineage>
</organism>
<dbReference type="PANTHER" id="PTHR37827">
    <property type="entry name" value="TUDOR DOMAIN-CONTAINING PROTEIN"/>
    <property type="match status" value="1"/>
</dbReference>
<dbReference type="RefSeq" id="WP_133613528.1">
    <property type="nucleotide sequence ID" value="NZ_SNYW01000008.1"/>
</dbReference>
<comment type="caution">
    <text evidence="1">The sequence shown here is derived from an EMBL/GenBank/DDBJ whole genome shotgun (WGS) entry which is preliminary data.</text>
</comment>
<sequence>MAEIDGSDPCPLCGRPLPAGPATDWHHLVPRSHGGKAQLRLHKICHQAIHAHLSEAELARDFATIEALRAHPGIARFIRWVARRPADYQDRSKWTRARRGS</sequence>
<protein>
    <recommendedName>
        <fullName evidence="3">HNH endonuclease</fullName>
    </recommendedName>
</protein>
<keyword evidence="2" id="KW-1185">Reference proteome</keyword>
<dbReference type="PANTHER" id="PTHR37827:SF1">
    <property type="entry name" value="HNH DOMAIN-CONTAINING PROTEIN"/>
    <property type="match status" value="1"/>
</dbReference>